<accession>A0A5C8UY56</accession>
<dbReference type="CDD" id="cd09022">
    <property type="entry name" value="Aldose_epim_Ec_YihR"/>
    <property type="match status" value="1"/>
</dbReference>
<dbReference type="InterPro" id="IPR014718">
    <property type="entry name" value="GH-type_carb-bd"/>
</dbReference>
<keyword evidence="2" id="KW-1185">Reference proteome</keyword>
<name>A0A5C8UY56_9MICO</name>
<reference evidence="1 2" key="1">
    <citation type="submission" date="2019-08" db="EMBL/GenBank/DDBJ databases">
        <title>Bacterial whole genome sequence for Glaciihabitans sp. CHu50b-6-2.</title>
        <authorList>
            <person name="Jin L."/>
        </authorList>
    </citation>
    <scope>NUCLEOTIDE SEQUENCE [LARGE SCALE GENOMIC DNA]</scope>
    <source>
        <strain evidence="1 2">CHu50b-6-2</strain>
    </source>
</reference>
<dbReference type="RefSeq" id="WP_147781736.1">
    <property type="nucleotide sequence ID" value="NZ_VRMG01000002.1"/>
</dbReference>
<dbReference type="GO" id="GO:0005975">
    <property type="term" value="P:carbohydrate metabolic process"/>
    <property type="evidence" value="ECO:0007669"/>
    <property type="project" value="InterPro"/>
</dbReference>
<dbReference type="Proteomes" id="UP000321379">
    <property type="component" value="Unassembled WGS sequence"/>
</dbReference>
<dbReference type="InterPro" id="IPR008183">
    <property type="entry name" value="Aldose_1/G6P_1-epimerase"/>
</dbReference>
<dbReference type="GO" id="GO:0030246">
    <property type="term" value="F:carbohydrate binding"/>
    <property type="evidence" value="ECO:0007669"/>
    <property type="project" value="InterPro"/>
</dbReference>
<comment type="caution">
    <text evidence="1">The sequence shown here is derived from an EMBL/GenBank/DDBJ whole genome shotgun (WGS) entry which is preliminary data.</text>
</comment>
<evidence type="ECO:0000313" key="1">
    <source>
        <dbReference type="EMBL" id="TXN32639.1"/>
    </source>
</evidence>
<dbReference type="Gene3D" id="2.70.98.10">
    <property type="match status" value="1"/>
</dbReference>
<dbReference type="SUPFAM" id="SSF74650">
    <property type="entry name" value="Galactose mutarotase-like"/>
    <property type="match status" value="1"/>
</dbReference>
<dbReference type="EMBL" id="VRMG01000002">
    <property type="protein sequence ID" value="TXN32639.1"/>
    <property type="molecule type" value="Genomic_DNA"/>
</dbReference>
<dbReference type="Pfam" id="PF01263">
    <property type="entry name" value="Aldose_epim"/>
    <property type="match status" value="1"/>
</dbReference>
<proteinExistence type="predicted"/>
<evidence type="ECO:0000313" key="2">
    <source>
        <dbReference type="Proteomes" id="UP000321379"/>
    </source>
</evidence>
<dbReference type="InterPro" id="IPR011013">
    <property type="entry name" value="Gal_mutarotase_sf_dom"/>
</dbReference>
<gene>
    <name evidence="1" type="ORF">FVP33_00760</name>
</gene>
<dbReference type="AlphaFoldDB" id="A0A5C8UY56"/>
<sequence>MHSPTGLQFELSSPTPLGEARAIITEVAASLRTLSIGGVHLTEPYGDDVVPPFGDGTVLVPWPNRVEDGLWRLDGIEQQLDLTEPERGNALHGLLRDRPYTVADRSASAVTLAATVFPTRGYPFQLDTTVRYELVDDGLRVTHGITNVGSRSAPVAVGTHPFLRLGDVPTDELVLTVAAGSRFETDARLNPVSENPVEGTDFDLRAGRPVAELHLDDAFGAVTPAGALSRHRLTASDGRFVELWQEGDFAFVQVFATRIFPRDVGLGTPVLGTAIAVEPMTAPPNAFNSGQGLRWLAPGETWSLSWGIRYSGKHEGE</sequence>
<organism evidence="1 2">
    <name type="scientific">Lacisediminihabitans profunda</name>
    <dbReference type="NCBI Taxonomy" id="2594790"/>
    <lineage>
        <taxon>Bacteria</taxon>
        <taxon>Bacillati</taxon>
        <taxon>Actinomycetota</taxon>
        <taxon>Actinomycetes</taxon>
        <taxon>Micrococcales</taxon>
        <taxon>Microbacteriaceae</taxon>
        <taxon>Lacisediminihabitans</taxon>
    </lineage>
</organism>
<dbReference type="InterPro" id="IPR037480">
    <property type="entry name" value="YihR-like"/>
</dbReference>
<protein>
    <submittedName>
        <fullName evidence="1">Aldose 1-epimerase family protein</fullName>
    </submittedName>
</protein>
<dbReference type="GO" id="GO:0016853">
    <property type="term" value="F:isomerase activity"/>
    <property type="evidence" value="ECO:0007669"/>
    <property type="project" value="InterPro"/>
</dbReference>